<dbReference type="Pfam" id="PF00535">
    <property type="entry name" value="Glycos_transf_2"/>
    <property type="match status" value="1"/>
</dbReference>
<dbReference type="PANTHER" id="PTHR22916">
    <property type="entry name" value="GLYCOSYLTRANSFERASE"/>
    <property type="match status" value="1"/>
</dbReference>
<dbReference type="Proteomes" id="UP000663618">
    <property type="component" value="Chromosome"/>
</dbReference>
<feature type="transmembrane region" description="Helical" evidence="3">
    <location>
        <begin position="303"/>
        <end position="321"/>
    </location>
</feature>
<keyword evidence="3" id="KW-1133">Transmembrane helix</keyword>
<dbReference type="CDD" id="cd00761">
    <property type="entry name" value="Glyco_tranf_GTA_type"/>
    <property type="match status" value="1"/>
</dbReference>
<evidence type="ECO:0000256" key="1">
    <source>
        <dbReference type="ARBA" id="ARBA00022676"/>
    </source>
</evidence>
<evidence type="ECO:0000313" key="5">
    <source>
        <dbReference type="EMBL" id="QSP97654.1"/>
    </source>
</evidence>
<dbReference type="EMBL" id="CP071248">
    <property type="protein sequence ID" value="QSP97654.1"/>
    <property type="molecule type" value="Genomic_DNA"/>
</dbReference>
<keyword evidence="3" id="KW-0472">Membrane</keyword>
<name>A0AAX1LLL5_BIFLI</name>
<keyword evidence="1" id="KW-0328">Glycosyltransferase</keyword>
<dbReference type="InterPro" id="IPR029044">
    <property type="entry name" value="Nucleotide-diphossugar_trans"/>
</dbReference>
<accession>A0AAX1LLL5</accession>
<evidence type="ECO:0000256" key="3">
    <source>
        <dbReference type="SAM" id="Phobius"/>
    </source>
</evidence>
<evidence type="ECO:0000259" key="4">
    <source>
        <dbReference type="Pfam" id="PF00535"/>
    </source>
</evidence>
<feature type="domain" description="Glycosyltransferase 2-like" evidence="4">
    <location>
        <begin position="10"/>
        <end position="136"/>
    </location>
</feature>
<evidence type="ECO:0000256" key="2">
    <source>
        <dbReference type="ARBA" id="ARBA00022679"/>
    </source>
</evidence>
<organism evidence="5 6">
    <name type="scientific">Bifidobacterium longum subsp. infantis</name>
    <dbReference type="NCBI Taxonomy" id="1682"/>
    <lineage>
        <taxon>Bacteria</taxon>
        <taxon>Bacillati</taxon>
        <taxon>Actinomycetota</taxon>
        <taxon>Actinomycetes</taxon>
        <taxon>Bifidobacteriales</taxon>
        <taxon>Bifidobacteriaceae</taxon>
        <taxon>Bifidobacterium</taxon>
    </lineage>
</organism>
<dbReference type="SUPFAM" id="SSF53448">
    <property type="entry name" value="Nucleotide-diphospho-sugar transferases"/>
    <property type="match status" value="1"/>
</dbReference>
<sequence>MMKTNNSLVSIIVPVYNVVKYVSRCLESLAAQTYSPIEIIVVDDGSTDGCAKICDDFARDKEQFTVIHQFNAGLSAARNTGLNYCHGKYITFVDSDDSVEPDFVSELLKCITEKRADIAVCGIDVLNESGKKVDHQVFRPHVLTSFEAMDCLAKRENGLYTVVWNKLYSSNLWRDLRFPEGRQHEDTFVMHRLYHQANCVAFTDKVLYNYLLRSQSIMHKEYGVSNLDEVEAFCDRVDYCREQGVIGACMDTAMYFAIGALAHGYAVLDCKDGEIQRRLQECRTLVFYAYEGSKHWLSRKTKLVMFIFRLSPWLFVGFYRIHLLMKK</sequence>
<dbReference type="PANTHER" id="PTHR22916:SF51">
    <property type="entry name" value="GLYCOSYLTRANSFERASE EPSH-RELATED"/>
    <property type="match status" value="1"/>
</dbReference>
<evidence type="ECO:0000313" key="6">
    <source>
        <dbReference type="Proteomes" id="UP000663618"/>
    </source>
</evidence>
<dbReference type="RefSeq" id="WP_206648706.1">
    <property type="nucleotide sequence ID" value="NZ_CP071248.1"/>
</dbReference>
<proteinExistence type="predicted"/>
<protein>
    <submittedName>
        <fullName evidence="5">Glycosyltransferase</fullName>
    </submittedName>
</protein>
<dbReference type="InterPro" id="IPR001173">
    <property type="entry name" value="Glyco_trans_2-like"/>
</dbReference>
<reference evidence="5" key="1">
    <citation type="submission" date="2021-03" db="EMBL/GenBank/DDBJ databases">
        <title>Genome sequencing of Bifidobacterium longum subsp. infantis JCM 7009.</title>
        <authorList>
            <person name="Kim J."/>
        </authorList>
    </citation>
    <scope>NUCLEOTIDE SEQUENCE</scope>
    <source>
        <strain evidence="5">JCM 7009</strain>
    </source>
</reference>
<dbReference type="AlphaFoldDB" id="A0AAX1LLL5"/>
<dbReference type="Gene3D" id="3.90.550.10">
    <property type="entry name" value="Spore Coat Polysaccharide Biosynthesis Protein SpsA, Chain A"/>
    <property type="match status" value="1"/>
</dbReference>
<keyword evidence="2" id="KW-0808">Transferase</keyword>
<gene>
    <name evidence="5" type="ORF">BLI009_00255</name>
</gene>
<dbReference type="GO" id="GO:0016757">
    <property type="term" value="F:glycosyltransferase activity"/>
    <property type="evidence" value="ECO:0007669"/>
    <property type="project" value="UniProtKB-KW"/>
</dbReference>
<keyword evidence="3" id="KW-0812">Transmembrane</keyword>